<gene>
    <name evidence="9" type="ORF">HS096_00735</name>
</gene>
<keyword evidence="3" id="KW-0560">Oxidoreductase</keyword>
<comment type="similarity">
    <text evidence="1">Belongs to the thioredoxin family. DsbA subfamily.</text>
</comment>
<evidence type="ECO:0000256" key="7">
    <source>
        <dbReference type="SAM" id="Phobius"/>
    </source>
</evidence>
<feature type="domain" description="Thioredoxin" evidence="8">
    <location>
        <begin position="58"/>
        <end position="247"/>
    </location>
</feature>
<organism evidence="9 10">
    <name type="scientific">candidate division WWE3 bacterium</name>
    <dbReference type="NCBI Taxonomy" id="2053526"/>
    <lineage>
        <taxon>Bacteria</taxon>
        <taxon>Katanobacteria</taxon>
    </lineage>
</organism>
<evidence type="ECO:0000313" key="10">
    <source>
        <dbReference type="Proteomes" id="UP000710385"/>
    </source>
</evidence>
<dbReference type="InterPro" id="IPR012336">
    <property type="entry name" value="Thioredoxin-like_fold"/>
</dbReference>
<evidence type="ECO:0000313" key="9">
    <source>
        <dbReference type="EMBL" id="MBE7524914.1"/>
    </source>
</evidence>
<evidence type="ECO:0000256" key="2">
    <source>
        <dbReference type="ARBA" id="ARBA00022729"/>
    </source>
</evidence>
<name>A0A928TPR5_UNCKA</name>
<keyword evidence="5" id="KW-0676">Redox-active center</keyword>
<dbReference type="GO" id="GO:0016491">
    <property type="term" value="F:oxidoreductase activity"/>
    <property type="evidence" value="ECO:0007669"/>
    <property type="project" value="UniProtKB-KW"/>
</dbReference>
<keyword evidence="7" id="KW-1133">Transmembrane helix</keyword>
<dbReference type="Pfam" id="PF13462">
    <property type="entry name" value="Thioredoxin_4"/>
    <property type="match status" value="1"/>
</dbReference>
<accession>A0A928TPR5</accession>
<keyword evidence="7" id="KW-0472">Membrane</keyword>
<keyword evidence="7" id="KW-0812">Transmembrane</keyword>
<keyword evidence="4" id="KW-1015">Disulfide bond</keyword>
<comment type="caution">
    <text evidence="9">The sequence shown here is derived from an EMBL/GenBank/DDBJ whole genome shotgun (WGS) entry which is preliminary data.</text>
</comment>
<feature type="region of interest" description="Disordered" evidence="6">
    <location>
        <begin position="51"/>
        <end position="71"/>
    </location>
</feature>
<dbReference type="PANTHER" id="PTHR13887:SF14">
    <property type="entry name" value="DISULFIDE BOND FORMATION PROTEIN D"/>
    <property type="match status" value="1"/>
</dbReference>
<dbReference type="PANTHER" id="PTHR13887">
    <property type="entry name" value="GLUTATHIONE S-TRANSFERASE KAPPA"/>
    <property type="match status" value="1"/>
</dbReference>
<evidence type="ECO:0000259" key="8">
    <source>
        <dbReference type="PROSITE" id="PS51352"/>
    </source>
</evidence>
<dbReference type="Gene3D" id="3.40.30.10">
    <property type="entry name" value="Glutaredoxin"/>
    <property type="match status" value="1"/>
</dbReference>
<dbReference type="Proteomes" id="UP000710385">
    <property type="component" value="Unassembled WGS sequence"/>
</dbReference>
<keyword evidence="2" id="KW-0732">Signal</keyword>
<proteinExistence type="inferred from homology"/>
<dbReference type="InterPro" id="IPR013766">
    <property type="entry name" value="Thioredoxin_domain"/>
</dbReference>
<dbReference type="SUPFAM" id="SSF52833">
    <property type="entry name" value="Thioredoxin-like"/>
    <property type="match status" value="1"/>
</dbReference>
<dbReference type="PROSITE" id="PS51352">
    <property type="entry name" value="THIOREDOXIN_2"/>
    <property type="match status" value="1"/>
</dbReference>
<reference evidence="9" key="1">
    <citation type="submission" date="2020-05" db="EMBL/GenBank/DDBJ databases">
        <title>High-Quality Genomes of Partial-Nitritation/Anammox System by Hierarchical Clustering Based Hybrid Assembly.</title>
        <authorList>
            <person name="Liu L."/>
            <person name="Wang Y."/>
            <person name="Che Y."/>
            <person name="Chen Y."/>
            <person name="Xia Y."/>
            <person name="Luo R."/>
            <person name="Cheng S.H."/>
            <person name="Zheng C."/>
            <person name="Zhang T."/>
        </authorList>
    </citation>
    <scope>NUCLEOTIDE SEQUENCE</scope>
    <source>
        <strain evidence="9">H1_PAT1</strain>
    </source>
</reference>
<evidence type="ECO:0000256" key="4">
    <source>
        <dbReference type="ARBA" id="ARBA00023157"/>
    </source>
</evidence>
<feature type="transmembrane region" description="Helical" evidence="7">
    <location>
        <begin position="16"/>
        <end position="35"/>
    </location>
</feature>
<dbReference type="InterPro" id="IPR036249">
    <property type="entry name" value="Thioredoxin-like_sf"/>
</dbReference>
<evidence type="ECO:0000256" key="6">
    <source>
        <dbReference type="SAM" id="MobiDB-lite"/>
    </source>
</evidence>
<dbReference type="EMBL" id="JABTTY010000001">
    <property type="protein sequence ID" value="MBE7524914.1"/>
    <property type="molecule type" value="Genomic_DNA"/>
</dbReference>
<sequence length="247" mass="26407">MPQQSFLDSMPPKQSFYFGLISGIGGMAIAGLLFTMTGGFASGGSPLAKATAPSAPSPTAAALAPSPTPTAADMPPVTDADWVRGDVNKAQVVLVEYSDYECPFCQRHHPTMQKIMQDYGDKVAWVYRHFPLTSIHPQANPAALAAECVGEQKGNDGFWKFTDAMFDNQDQLGDTFYEQTAKSLGVNVDTYTSCYTSKKYAQKVSEQYNGGGAAGVSGTPATFVNGQLVSGAVPYEQFRSIIDSILN</sequence>
<dbReference type="AlphaFoldDB" id="A0A928TPR5"/>
<protein>
    <submittedName>
        <fullName evidence="9">DsbA family protein</fullName>
    </submittedName>
</protein>
<evidence type="ECO:0000256" key="1">
    <source>
        <dbReference type="ARBA" id="ARBA00005791"/>
    </source>
</evidence>
<evidence type="ECO:0000256" key="3">
    <source>
        <dbReference type="ARBA" id="ARBA00023002"/>
    </source>
</evidence>
<evidence type="ECO:0000256" key="5">
    <source>
        <dbReference type="ARBA" id="ARBA00023284"/>
    </source>
</evidence>